<organism evidence="2 3">
    <name type="scientific">Deinococcus humi</name>
    <dbReference type="NCBI Taxonomy" id="662880"/>
    <lineage>
        <taxon>Bacteria</taxon>
        <taxon>Thermotogati</taxon>
        <taxon>Deinococcota</taxon>
        <taxon>Deinococci</taxon>
        <taxon>Deinococcales</taxon>
        <taxon>Deinococcaceae</taxon>
        <taxon>Deinococcus</taxon>
    </lineage>
</organism>
<dbReference type="RefSeq" id="WP_184133751.1">
    <property type="nucleotide sequence ID" value="NZ_JACHFL010000008.1"/>
</dbReference>
<evidence type="ECO:0000256" key="1">
    <source>
        <dbReference type="SAM" id="MobiDB-lite"/>
    </source>
</evidence>
<proteinExistence type="predicted"/>
<sequence>MDQTKPHPLESFPGATLAVTLPMTGLEVIIRKLDVEAIRNDGMRTALSLPALREVSQSFAQIAAGEMQKGDGPARNRGELPPEVMLDIEREMKRALIRTALIRPDLDTLVALYGGSLEAPDLGLGPDYSYLAGQIDTFSSPQAGEAEKDAARTFPVSERGSAERSGGKVRGKAK</sequence>
<feature type="region of interest" description="Disordered" evidence="1">
    <location>
        <begin position="140"/>
        <end position="174"/>
    </location>
</feature>
<evidence type="ECO:0000313" key="3">
    <source>
        <dbReference type="Proteomes" id="UP000552709"/>
    </source>
</evidence>
<gene>
    <name evidence="2" type="ORF">HNQ08_003102</name>
</gene>
<reference evidence="2 3" key="1">
    <citation type="submission" date="2020-08" db="EMBL/GenBank/DDBJ databases">
        <title>Genomic Encyclopedia of Type Strains, Phase IV (KMG-IV): sequencing the most valuable type-strain genomes for metagenomic binning, comparative biology and taxonomic classification.</title>
        <authorList>
            <person name="Goeker M."/>
        </authorList>
    </citation>
    <scope>NUCLEOTIDE SEQUENCE [LARGE SCALE GENOMIC DNA]</scope>
    <source>
        <strain evidence="2 3">DSM 27939</strain>
    </source>
</reference>
<dbReference type="Proteomes" id="UP000552709">
    <property type="component" value="Unassembled WGS sequence"/>
</dbReference>
<name>A0A7W8JVH5_9DEIO</name>
<accession>A0A7W8JVH5</accession>
<evidence type="ECO:0000313" key="2">
    <source>
        <dbReference type="EMBL" id="MBB5363995.1"/>
    </source>
</evidence>
<dbReference type="EMBL" id="JACHFL010000008">
    <property type="protein sequence ID" value="MBB5363995.1"/>
    <property type="molecule type" value="Genomic_DNA"/>
</dbReference>
<protein>
    <submittedName>
        <fullName evidence="2">Uncharacterized protein</fullName>
    </submittedName>
</protein>
<dbReference type="AlphaFoldDB" id="A0A7W8JVH5"/>
<comment type="caution">
    <text evidence="2">The sequence shown here is derived from an EMBL/GenBank/DDBJ whole genome shotgun (WGS) entry which is preliminary data.</text>
</comment>
<keyword evidence="3" id="KW-1185">Reference proteome</keyword>